<dbReference type="EMBL" id="UYWX01020624">
    <property type="protein sequence ID" value="VDM33589.1"/>
    <property type="molecule type" value="Genomic_DNA"/>
</dbReference>
<protein>
    <submittedName>
        <fullName evidence="4">CS domain-containing protein</fullName>
    </submittedName>
</protein>
<reference evidence="2 3" key="2">
    <citation type="submission" date="2018-11" db="EMBL/GenBank/DDBJ databases">
        <authorList>
            <consortium name="Pathogen Informatics"/>
        </authorList>
    </citation>
    <scope>NUCLEOTIDE SEQUENCE [LARGE SCALE GENOMIC DNA]</scope>
</reference>
<evidence type="ECO:0000313" key="3">
    <source>
        <dbReference type="Proteomes" id="UP000274429"/>
    </source>
</evidence>
<keyword evidence="3" id="KW-1185">Reference proteome</keyword>
<sequence>MLRLTINGAENLRWCEVGAVTFRVALFNLSFKLTSTTLGQEKNLRLNARQSDVIVWVGSGAQFFKLECPRGDSNWPNLKCQSRTTEVSSQDDLPLIAPHTRALFRVWDKARGVDGREKQNEEEEDVEEEEEEEEAEECMSRPLLCI</sequence>
<dbReference type="WBParaSite" id="TTAC_0000892101-mRNA-1">
    <property type="protein sequence ID" value="TTAC_0000892101-mRNA-1"/>
    <property type="gene ID" value="TTAC_0000892101"/>
</dbReference>
<gene>
    <name evidence="2" type="ORF">TTAC_LOCUS8906</name>
</gene>
<evidence type="ECO:0000256" key="1">
    <source>
        <dbReference type="SAM" id="MobiDB-lite"/>
    </source>
</evidence>
<dbReference type="Proteomes" id="UP000274429">
    <property type="component" value="Unassembled WGS sequence"/>
</dbReference>
<organism evidence="4">
    <name type="scientific">Hydatigena taeniaeformis</name>
    <name type="common">Feline tapeworm</name>
    <name type="synonym">Taenia taeniaeformis</name>
    <dbReference type="NCBI Taxonomy" id="6205"/>
    <lineage>
        <taxon>Eukaryota</taxon>
        <taxon>Metazoa</taxon>
        <taxon>Spiralia</taxon>
        <taxon>Lophotrochozoa</taxon>
        <taxon>Platyhelminthes</taxon>
        <taxon>Cestoda</taxon>
        <taxon>Eucestoda</taxon>
        <taxon>Cyclophyllidea</taxon>
        <taxon>Taeniidae</taxon>
        <taxon>Hydatigera</taxon>
    </lineage>
</organism>
<dbReference type="AlphaFoldDB" id="A0A0R3X603"/>
<evidence type="ECO:0000313" key="2">
    <source>
        <dbReference type="EMBL" id="VDM33589.1"/>
    </source>
</evidence>
<feature type="compositionally biased region" description="Acidic residues" evidence="1">
    <location>
        <begin position="120"/>
        <end position="137"/>
    </location>
</feature>
<proteinExistence type="predicted"/>
<name>A0A0R3X603_HYDTA</name>
<reference evidence="4" key="1">
    <citation type="submission" date="2017-02" db="UniProtKB">
        <authorList>
            <consortium name="WormBaseParasite"/>
        </authorList>
    </citation>
    <scope>IDENTIFICATION</scope>
</reference>
<feature type="region of interest" description="Disordered" evidence="1">
    <location>
        <begin position="114"/>
        <end position="146"/>
    </location>
</feature>
<accession>A0A0R3X603</accession>
<evidence type="ECO:0000313" key="4">
    <source>
        <dbReference type="WBParaSite" id="TTAC_0000892101-mRNA-1"/>
    </source>
</evidence>